<keyword evidence="1" id="KW-0812">Transmembrane</keyword>
<comment type="caution">
    <text evidence="3">The sequence shown here is derived from an EMBL/GenBank/DDBJ whole genome shotgun (WGS) entry which is preliminary data.</text>
</comment>
<reference evidence="3 4" key="1">
    <citation type="submission" date="2020-07" db="EMBL/GenBank/DDBJ databases">
        <title>Sequencing the genomes of 1000 actinobacteria strains.</title>
        <authorList>
            <person name="Klenk H.-P."/>
        </authorList>
    </citation>
    <scope>NUCLEOTIDE SEQUENCE [LARGE SCALE GENOMIC DNA]</scope>
    <source>
        <strain evidence="3 4">DSM 29531</strain>
    </source>
</reference>
<dbReference type="Pfam" id="PF13400">
    <property type="entry name" value="Tad"/>
    <property type="match status" value="1"/>
</dbReference>
<dbReference type="RefSeq" id="WP_179480058.1">
    <property type="nucleotide sequence ID" value="NZ_JACCFW010000001.1"/>
</dbReference>
<dbReference type="EMBL" id="JACCFW010000001">
    <property type="protein sequence ID" value="NYJ74294.1"/>
    <property type="molecule type" value="Genomic_DNA"/>
</dbReference>
<evidence type="ECO:0000313" key="4">
    <source>
        <dbReference type="Proteomes" id="UP000571817"/>
    </source>
</evidence>
<gene>
    <name evidence="3" type="ORF">HNR15_001257</name>
</gene>
<dbReference type="InterPro" id="IPR028087">
    <property type="entry name" value="Tad_N"/>
</dbReference>
<keyword evidence="1" id="KW-0472">Membrane</keyword>
<dbReference type="AlphaFoldDB" id="A0A853DGX7"/>
<evidence type="ECO:0000259" key="2">
    <source>
        <dbReference type="Pfam" id="PF13400"/>
    </source>
</evidence>
<name>A0A853DGX7_9MICO</name>
<feature type="domain" description="Putative Flp pilus-assembly TadG-like N-terminal" evidence="2">
    <location>
        <begin position="9"/>
        <end position="56"/>
    </location>
</feature>
<sequence>MQRLTQERGAVSVVVALLMVPLLGFAALSIDIAGMWSEQQQLQSGADAGALAVAQDCARNNCQTPSQTVQTMATANVNDGLATATVTPGVTPTSGQVTVSNAGVRHYLFAEVLGHSQATITTTATAGWGSPTGGTAALPLTFSICEFNAQTGGGLPSGTTTRVIYFTKSSGTNCTGPSHNAVPGGFGWVTPDSGTCSATSSTSSMLSSSTGSSVPGGCTAANIAAQQGQVVLLPIFDQASGNGANASYHVYGYAAFRLVGYNFKSKYTFNASECLKPNVDCIKGYFLQFVDMNSAFHYGSGAPNLGASVVTLTK</sequence>
<evidence type="ECO:0000256" key="1">
    <source>
        <dbReference type="SAM" id="Phobius"/>
    </source>
</evidence>
<proteinExistence type="predicted"/>
<organism evidence="3 4">
    <name type="scientific">Allobranchiibius huperziae</name>
    <dbReference type="NCBI Taxonomy" id="1874116"/>
    <lineage>
        <taxon>Bacteria</taxon>
        <taxon>Bacillati</taxon>
        <taxon>Actinomycetota</taxon>
        <taxon>Actinomycetes</taxon>
        <taxon>Micrococcales</taxon>
        <taxon>Dermacoccaceae</taxon>
        <taxon>Allobranchiibius</taxon>
    </lineage>
</organism>
<evidence type="ECO:0000313" key="3">
    <source>
        <dbReference type="EMBL" id="NYJ74294.1"/>
    </source>
</evidence>
<keyword evidence="4" id="KW-1185">Reference proteome</keyword>
<keyword evidence="1" id="KW-1133">Transmembrane helix</keyword>
<feature type="transmembrane region" description="Helical" evidence="1">
    <location>
        <begin position="12"/>
        <end position="36"/>
    </location>
</feature>
<protein>
    <submittedName>
        <fullName evidence="3">Flp pilus assembly protein TadG</fullName>
    </submittedName>
</protein>
<dbReference type="Proteomes" id="UP000571817">
    <property type="component" value="Unassembled WGS sequence"/>
</dbReference>
<accession>A0A853DGX7</accession>